<evidence type="ECO:0000313" key="3">
    <source>
        <dbReference type="Proteomes" id="UP001243844"/>
    </source>
</evidence>
<protein>
    <submittedName>
        <fullName evidence="2">Helix-turn-helix transcriptional regulator</fullName>
    </submittedName>
</protein>
<dbReference type="Proteomes" id="UP001243844">
    <property type="component" value="Unassembled WGS sequence"/>
</dbReference>
<dbReference type="EMBL" id="JAVIDL010000050">
    <property type="protein sequence ID" value="MDQ8937128.1"/>
    <property type="molecule type" value="Genomic_DNA"/>
</dbReference>
<dbReference type="Pfam" id="PF01381">
    <property type="entry name" value="HTH_3"/>
    <property type="match status" value="1"/>
</dbReference>
<dbReference type="AlphaFoldDB" id="A0AAW8JE61"/>
<sequence>MEALKQWLVLKRQQQNLSQLELAQILGKSISYVQHVEEGLYVPELSEYLHYCSALSADPSEGINLIDLAIPPN</sequence>
<feature type="domain" description="HTH cro/C1-type" evidence="1">
    <location>
        <begin position="8"/>
        <end position="63"/>
    </location>
</feature>
<dbReference type="GO" id="GO:0003677">
    <property type="term" value="F:DNA binding"/>
    <property type="evidence" value="ECO:0007669"/>
    <property type="project" value="InterPro"/>
</dbReference>
<dbReference type="InterPro" id="IPR010982">
    <property type="entry name" value="Lambda_DNA-bd_dom_sf"/>
</dbReference>
<proteinExistence type="predicted"/>
<dbReference type="InterPro" id="IPR001387">
    <property type="entry name" value="Cro/C1-type_HTH"/>
</dbReference>
<comment type="caution">
    <text evidence="2">The sequence shown here is derived from an EMBL/GenBank/DDBJ whole genome shotgun (WGS) entry which is preliminary data.</text>
</comment>
<evidence type="ECO:0000259" key="1">
    <source>
        <dbReference type="PROSITE" id="PS50943"/>
    </source>
</evidence>
<organism evidence="2 3">
    <name type="scientific">Acinetobacter rudis</name>
    <dbReference type="NCBI Taxonomy" id="632955"/>
    <lineage>
        <taxon>Bacteria</taxon>
        <taxon>Pseudomonadati</taxon>
        <taxon>Pseudomonadota</taxon>
        <taxon>Gammaproteobacteria</taxon>
        <taxon>Moraxellales</taxon>
        <taxon>Moraxellaceae</taxon>
        <taxon>Acinetobacter</taxon>
    </lineage>
</organism>
<dbReference type="SMART" id="SM00530">
    <property type="entry name" value="HTH_XRE"/>
    <property type="match status" value="1"/>
</dbReference>
<dbReference type="Gene3D" id="1.10.260.40">
    <property type="entry name" value="lambda repressor-like DNA-binding domains"/>
    <property type="match status" value="1"/>
</dbReference>
<dbReference type="SUPFAM" id="SSF47413">
    <property type="entry name" value="lambda repressor-like DNA-binding domains"/>
    <property type="match status" value="1"/>
</dbReference>
<dbReference type="PROSITE" id="PS50943">
    <property type="entry name" value="HTH_CROC1"/>
    <property type="match status" value="1"/>
</dbReference>
<dbReference type="RefSeq" id="WP_308982118.1">
    <property type="nucleotide sequence ID" value="NZ_JAVIDL010000050.1"/>
</dbReference>
<evidence type="ECO:0000313" key="2">
    <source>
        <dbReference type="EMBL" id="MDQ8937128.1"/>
    </source>
</evidence>
<gene>
    <name evidence="2" type="ORF">RFH47_15510</name>
</gene>
<accession>A0AAW8JE61</accession>
<dbReference type="CDD" id="cd00093">
    <property type="entry name" value="HTH_XRE"/>
    <property type="match status" value="1"/>
</dbReference>
<reference evidence="2" key="1">
    <citation type="submission" date="2023-08" db="EMBL/GenBank/DDBJ databases">
        <title>Emergence of clinically-relevant ST2 carbapenem-resistant Acinetobacter baumannii strains in hospital sewages in Zhejiang, East of China.</title>
        <authorList>
            <person name="Kaichao C."/>
            <person name="Zhang R."/>
        </authorList>
    </citation>
    <scope>NUCLEOTIDE SEQUENCE</scope>
    <source>
        <strain evidence="2">M-RB-37</strain>
    </source>
</reference>
<name>A0AAW8JE61_9GAMM</name>